<evidence type="ECO:0000313" key="5">
    <source>
        <dbReference type="EMBL" id="RTY40132.1"/>
    </source>
</evidence>
<proteinExistence type="inferred from homology"/>
<accession>A0A432AYB7</accession>
<keyword evidence="4" id="KW-0963">Cytoplasm</keyword>
<comment type="function">
    <text evidence="4">Nucleoside triphosphate pyrophosphatase that hydrolyzes dTTP and UTP. May have a dual role in cell division arrest and in preventing the incorporation of modified nucleotides into cellular nucleic acids.</text>
</comment>
<evidence type="ECO:0000256" key="4">
    <source>
        <dbReference type="HAMAP-Rule" id="MF_00528"/>
    </source>
</evidence>
<evidence type="ECO:0000313" key="6">
    <source>
        <dbReference type="Proteomes" id="UP000279908"/>
    </source>
</evidence>
<dbReference type="PANTHER" id="PTHR43213">
    <property type="entry name" value="BIFUNCTIONAL DTTP/UTP PYROPHOSPHATASE/METHYLTRANSFERASE PROTEIN-RELATED"/>
    <property type="match status" value="1"/>
</dbReference>
<dbReference type="InterPro" id="IPR029001">
    <property type="entry name" value="ITPase-like_fam"/>
</dbReference>
<keyword evidence="3 4" id="KW-0546">Nucleotide metabolism</keyword>
<evidence type="ECO:0000256" key="2">
    <source>
        <dbReference type="ARBA" id="ARBA00022801"/>
    </source>
</evidence>
<organism evidence="5 6">
    <name type="scientific">Chlorobium phaeovibrioides</name>
    <dbReference type="NCBI Taxonomy" id="1094"/>
    <lineage>
        <taxon>Bacteria</taxon>
        <taxon>Pseudomonadati</taxon>
        <taxon>Chlorobiota</taxon>
        <taxon>Chlorobiia</taxon>
        <taxon>Chlorobiales</taxon>
        <taxon>Chlorobiaceae</taxon>
        <taxon>Chlorobium/Pelodictyon group</taxon>
        <taxon>Chlorobium</taxon>
    </lineage>
</organism>
<dbReference type="GO" id="GO:0005737">
    <property type="term" value="C:cytoplasm"/>
    <property type="evidence" value="ECO:0007669"/>
    <property type="project" value="UniProtKB-SubCell"/>
</dbReference>
<dbReference type="EC" id="3.6.1.9" evidence="4"/>
<dbReference type="Proteomes" id="UP000279908">
    <property type="component" value="Unassembled WGS sequence"/>
</dbReference>
<comment type="cofactor">
    <cofactor evidence="1 4">
        <name>a divalent metal cation</name>
        <dbReference type="ChEBI" id="CHEBI:60240"/>
    </cofactor>
</comment>
<dbReference type="EMBL" id="RXYK01000001">
    <property type="protein sequence ID" value="RTY40132.1"/>
    <property type="molecule type" value="Genomic_DNA"/>
</dbReference>
<feature type="active site" description="Proton acceptor" evidence="4">
    <location>
        <position position="75"/>
    </location>
</feature>
<dbReference type="Pfam" id="PF02545">
    <property type="entry name" value="Maf"/>
    <property type="match status" value="1"/>
</dbReference>
<sequence length="193" mass="21232">MAFPPIILASQSPRRKEILQLSGLSFSTVSIETPEHLDPAESIESNVRRIAEEKAKAAIQSFQNDTRDPVLLGADTVVAIDGRILGKPANAAEALEMLLQLQGRTHEVHTGFALLQRAHLYSECATTEVTLNKMTEEEILHYINTAAPFDKAGSYGIQDPVMACFVCSITGCYYNVMGLPLSRVWMALQKLRS</sequence>
<comment type="caution">
    <text evidence="4">Lacks conserved residue(s) required for the propagation of feature annotation.</text>
</comment>
<dbReference type="PIRSF" id="PIRSF006305">
    <property type="entry name" value="Maf"/>
    <property type="match status" value="1"/>
</dbReference>
<dbReference type="Gene3D" id="3.90.950.10">
    <property type="match status" value="1"/>
</dbReference>
<feature type="site" description="Important for substrate specificity" evidence="4">
    <location>
        <position position="76"/>
    </location>
</feature>
<evidence type="ECO:0000256" key="3">
    <source>
        <dbReference type="ARBA" id="ARBA00023080"/>
    </source>
</evidence>
<evidence type="ECO:0000256" key="1">
    <source>
        <dbReference type="ARBA" id="ARBA00001968"/>
    </source>
</evidence>
<reference evidence="5 6" key="1">
    <citation type="submission" date="2018-12" db="EMBL/GenBank/DDBJ databases">
        <authorList>
            <person name="Lunina O.N."/>
            <person name="Grouzdev D.S."/>
            <person name="Gorlenko V.M."/>
            <person name="Savvichev A.S."/>
        </authorList>
    </citation>
    <scope>NUCLEOTIDE SEQUENCE [LARGE SCALE GENOMIC DNA]</scope>
    <source>
        <strain evidence="5 6">BrKhr-17</strain>
    </source>
</reference>
<dbReference type="GO" id="GO:0009117">
    <property type="term" value="P:nucleotide metabolic process"/>
    <property type="evidence" value="ECO:0007669"/>
    <property type="project" value="UniProtKB-KW"/>
</dbReference>
<dbReference type="RefSeq" id="WP_126383460.1">
    <property type="nucleotide sequence ID" value="NZ_RXYK01000001.1"/>
</dbReference>
<comment type="catalytic activity">
    <reaction evidence="4">
        <text>UTP + H2O = UMP + diphosphate + H(+)</text>
        <dbReference type="Rhea" id="RHEA:29395"/>
        <dbReference type="ChEBI" id="CHEBI:15377"/>
        <dbReference type="ChEBI" id="CHEBI:15378"/>
        <dbReference type="ChEBI" id="CHEBI:33019"/>
        <dbReference type="ChEBI" id="CHEBI:46398"/>
        <dbReference type="ChEBI" id="CHEBI:57865"/>
        <dbReference type="EC" id="3.6.1.9"/>
    </reaction>
</comment>
<name>A0A432AYB7_CHLPH</name>
<dbReference type="AlphaFoldDB" id="A0A432AYB7"/>
<comment type="similarity">
    <text evidence="4">Belongs to the Maf family. YhdE subfamily.</text>
</comment>
<dbReference type="NCBIfam" id="TIGR00172">
    <property type="entry name" value="maf"/>
    <property type="match status" value="1"/>
</dbReference>
<dbReference type="HAMAP" id="MF_00528">
    <property type="entry name" value="Maf"/>
    <property type="match status" value="1"/>
</dbReference>
<dbReference type="InterPro" id="IPR003697">
    <property type="entry name" value="Maf-like"/>
</dbReference>
<feature type="site" description="Important for substrate specificity" evidence="4">
    <location>
        <position position="158"/>
    </location>
</feature>
<protein>
    <recommendedName>
        <fullName evidence="4">dTTP/UTP pyrophosphatase</fullName>
        <shortName evidence="4">dTTPase/UTPase</shortName>
        <ecNumber evidence="4">3.6.1.9</ecNumber>
    </recommendedName>
    <alternativeName>
        <fullName evidence="4">Nucleoside triphosphate pyrophosphatase</fullName>
    </alternativeName>
    <alternativeName>
        <fullName evidence="4">Nucleotide pyrophosphatase</fullName>
        <shortName evidence="4">Nucleotide PPase</shortName>
    </alternativeName>
</protein>
<dbReference type="GO" id="GO:0036221">
    <property type="term" value="F:UTP diphosphatase activity"/>
    <property type="evidence" value="ECO:0007669"/>
    <property type="project" value="RHEA"/>
</dbReference>
<dbReference type="CDD" id="cd00555">
    <property type="entry name" value="Maf"/>
    <property type="match status" value="1"/>
</dbReference>
<comment type="catalytic activity">
    <reaction evidence="4">
        <text>dTTP + H2O = dTMP + diphosphate + H(+)</text>
        <dbReference type="Rhea" id="RHEA:28534"/>
        <dbReference type="ChEBI" id="CHEBI:15377"/>
        <dbReference type="ChEBI" id="CHEBI:15378"/>
        <dbReference type="ChEBI" id="CHEBI:33019"/>
        <dbReference type="ChEBI" id="CHEBI:37568"/>
        <dbReference type="ChEBI" id="CHEBI:63528"/>
        <dbReference type="EC" id="3.6.1.9"/>
    </reaction>
</comment>
<dbReference type="SUPFAM" id="SSF52972">
    <property type="entry name" value="ITPase-like"/>
    <property type="match status" value="1"/>
</dbReference>
<comment type="subcellular location">
    <subcellularLocation>
        <location evidence="4">Cytoplasm</location>
    </subcellularLocation>
</comment>
<comment type="caution">
    <text evidence="5">The sequence shown here is derived from an EMBL/GenBank/DDBJ whole genome shotgun (WGS) entry which is preliminary data.</text>
</comment>
<feature type="site" description="Important for substrate specificity" evidence="4">
    <location>
        <position position="14"/>
    </location>
</feature>
<gene>
    <name evidence="5" type="primary">maf</name>
    <name evidence="5" type="ORF">EKD02_01395</name>
</gene>
<dbReference type="GO" id="GO:0036218">
    <property type="term" value="F:dTTP diphosphatase activity"/>
    <property type="evidence" value="ECO:0007669"/>
    <property type="project" value="RHEA"/>
</dbReference>
<keyword evidence="2 4" id="KW-0378">Hydrolase</keyword>
<dbReference type="PANTHER" id="PTHR43213:SF5">
    <property type="entry name" value="BIFUNCTIONAL DTTP_UTP PYROPHOSPHATASE_METHYLTRANSFERASE PROTEIN-RELATED"/>
    <property type="match status" value="1"/>
</dbReference>